<dbReference type="AlphaFoldDB" id="A0A538TW87"/>
<organism evidence="4 5">
    <name type="scientific">Eiseniibacteriota bacterium</name>
    <dbReference type="NCBI Taxonomy" id="2212470"/>
    <lineage>
        <taxon>Bacteria</taxon>
        <taxon>Candidatus Eiseniibacteriota</taxon>
    </lineage>
</organism>
<dbReference type="UniPathway" id="UPA00299"/>
<dbReference type="InterPro" id="IPR044651">
    <property type="entry name" value="OTSB-like"/>
</dbReference>
<reference evidence="4 5" key="1">
    <citation type="journal article" date="2019" name="Nat. Microbiol.">
        <title>Mediterranean grassland soil C-N compound turnover is dependent on rainfall and depth, and is mediated by genomically divergent microorganisms.</title>
        <authorList>
            <person name="Diamond S."/>
            <person name="Andeer P.F."/>
            <person name="Li Z."/>
            <person name="Crits-Christoph A."/>
            <person name="Burstein D."/>
            <person name="Anantharaman K."/>
            <person name="Lane K.R."/>
            <person name="Thomas B.C."/>
            <person name="Pan C."/>
            <person name="Northen T.R."/>
            <person name="Banfield J.F."/>
        </authorList>
    </citation>
    <scope>NUCLEOTIDE SEQUENCE [LARGE SCALE GENOMIC DNA]</scope>
    <source>
        <strain evidence="4">WS_8</strain>
    </source>
</reference>
<evidence type="ECO:0000256" key="2">
    <source>
        <dbReference type="RuleBase" id="RU361117"/>
    </source>
</evidence>
<dbReference type="InterPro" id="IPR036412">
    <property type="entry name" value="HAD-like_sf"/>
</dbReference>
<accession>A0A538TW87</accession>
<comment type="cofactor">
    <cofactor evidence="2">
        <name>Mg(2+)</name>
        <dbReference type="ChEBI" id="CHEBI:18420"/>
    </cofactor>
</comment>
<comment type="function">
    <text evidence="2">Removes the phosphate from trehalose 6-phosphate to produce free trehalose.</text>
</comment>
<evidence type="ECO:0000256" key="1">
    <source>
        <dbReference type="ARBA" id="ARBA00022801"/>
    </source>
</evidence>
<evidence type="ECO:0000256" key="3">
    <source>
        <dbReference type="SAM" id="MobiDB-lite"/>
    </source>
</evidence>
<evidence type="ECO:0000313" key="4">
    <source>
        <dbReference type="EMBL" id="TMQ67897.1"/>
    </source>
</evidence>
<comment type="pathway">
    <text evidence="2">Glycan biosynthesis; trehalose biosynthesis.</text>
</comment>
<dbReference type="NCBIfam" id="TIGR00685">
    <property type="entry name" value="T6PP"/>
    <property type="match status" value="1"/>
</dbReference>
<dbReference type="Gene3D" id="3.30.70.1020">
    <property type="entry name" value="Trehalose-6-phosphate phosphatase related protein, domain 2"/>
    <property type="match status" value="1"/>
</dbReference>
<gene>
    <name evidence="4" type="primary">otsB</name>
    <name evidence="4" type="ORF">E6K78_03200</name>
</gene>
<dbReference type="GO" id="GO:0046872">
    <property type="term" value="F:metal ion binding"/>
    <property type="evidence" value="ECO:0007669"/>
    <property type="project" value="UniProtKB-KW"/>
</dbReference>
<dbReference type="EMBL" id="VBOY01000025">
    <property type="protein sequence ID" value="TMQ67897.1"/>
    <property type="molecule type" value="Genomic_DNA"/>
</dbReference>
<comment type="similarity">
    <text evidence="2">Belongs to the trehalose phosphatase family.</text>
</comment>
<dbReference type="Gene3D" id="3.40.50.1000">
    <property type="entry name" value="HAD superfamily/HAD-like"/>
    <property type="match status" value="1"/>
</dbReference>
<sequence length="333" mass="37160">MTSSRARWGARSEREATSARRRYHPDGIAARRGRTHAGARFHTPPTRQGGLVAKPKPLWSALDEIAERVEGAERLYVAADFDGTLAPIVSHPDRAVIPPRTRRALVALGGLTRVRIAVLSGRSLADLARRARLPGVFLSGVSGLETLSASGALRIHLPRGRGLPASLRPQVIAWCRAFRGAWVEDKRYAVALHYRAVAARRQPAFEAGVRLLVRRHPGVQLEHGKRVFDLRPAITWSKADALGVWLHGARAWFSPRVSRLPGRRASRKARALLVYVGDDTNDEPAYVWVRRRLGVSIAVGRRATRAEYGVASPRHVVWFLEWLAREWRAHHRS</sequence>
<dbReference type="InterPro" id="IPR003337">
    <property type="entry name" value="Trehalose_PPase"/>
</dbReference>
<dbReference type="GO" id="GO:0004805">
    <property type="term" value="F:trehalose-phosphatase activity"/>
    <property type="evidence" value="ECO:0007669"/>
    <property type="project" value="UniProtKB-EC"/>
</dbReference>
<dbReference type="GO" id="GO:0005992">
    <property type="term" value="P:trehalose biosynthetic process"/>
    <property type="evidence" value="ECO:0007669"/>
    <property type="project" value="UniProtKB-UniPathway"/>
</dbReference>
<name>A0A538TW87_UNCEI</name>
<dbReference type="InterPro" id="IPR023214">
    <property type="entry name" value="HAD_sf"/>
</dbReference>
<feature type="region of interest" description="Disordered" evidence="3">
    <location>
        <begin position="1"/>
        <end position="50"/>
    </location>
</feature>
<dbReference type="PANTHER" id="PTHR43768">
    <property type="entry name" value="TREHALOSE 6-PHOSPHATE PHOSPHATASE"/>
    <property type="match status" value="1"/>
</dbReference>
<keyword evidence="2" id="KW-0460">Magnesium</keyword>
<dbReference type="PANTHER" id="PTHR43768:SF3">
    <property type="entry name" value="TREHALOSE 6-PHOSPHATE PHOSPHATASE"/>
    <property type="match status" value="1"/>
</dbReference>
<dbReference type="Proteomes" id="UP000316609">
    <property type="component" value="Unassembled WGS sequence"/>
</dbReference>
<evidence type="ECO:0000313" key="5">
    <source>
        <dbReference type="Proteomes" id="UP000316609"/>
    </source>
</evidence>
<comment type="caution">
    <text evidence="4">The sequence shown here is derived from an EMBL/GenBank/DDBJ whole genome shotgun (WGS) entry which is preliminary data.</text>
</comment>
<keyword evidence="2" id="KW-0479">Metal-binding</keyword>
<dbReference type="EC" id="3.1.3.12" evidence="2"/>
<proteinExistence type="inferred from homology"/>
<dbReference type="SUPFAM" id="SSF56784">
    <property type="entry name" value="HAD-like"/>
    <property type="match status" value="1"/>
</dbReference>
<comment type="catalytic activity">
    <reaction evidence="2">
        <text>alpha,alpha-trehalose 6-phosphate + H2O = alpha,alpha-trehalose + phosphate</text>
        <dbReference type="Rhea" id="RHEA:23420"/>
        <dbReference type="ChEBI" id="CHEBI:15377"/>
        <dbReference type="ChEBI" id="CHEBI:16551"/>
        <dbReference type="ChEBI" id="CHEBI:43474"/>
        <dbReference type="ChEBI" id="CHEBI:58429"/>
        <dbReference type="EC" id="3.1.3.12"/>
    </reaction>
</comment>
<keyword evidence="1 2" id="KW-0378">Hydrolase</keyword>
<protein>
    <recommendedName>
        <fullName evidence="2">Trehalose 6-phosphate phosphatase</fullName>
        <ecNumber evidence="2">3.1.3.12</ecNumber>
    </recommendedName>
</protein>
<dbReference type="Pfam" id="PF02358">
    <property type="entry name" value="Trehalose_PPase"/>
    <property type="match status" value="1"/>
</dbReference>